<feature type="active site" description="Proton acceptor" evidence="8">
    <location>
        <position position="97"/>
    </location>
</feature>
<keyword evidence="3 8" id="KW-0479">Metal-binding</keyword>
<feature type="binding site" evidence="8">
    <location>
        <position position="577"/>
    </location>
    <ligand>
        <name>substrate</name>
    </ligand>
</feature>
<evidence type="ECO:0000256" key="5">
    <source>
        <dbReference type="ARBA" id="ARBA00022755"/>
    </source>
</evidence>
<gene>
    <name evidence="8" type="primary">purL</name>
    <name evidence="13" type="ORF">SAMN05216564_103102</name>
</gene>
<feature type="binding site" evidence="8">
    <location>
        <position position="574"/>
    </location>
    <ligand>
        <name>ATP</name>
        <dbReference type="ChEBI" id="CHEBI:30616"/>
    </ligand>
</feature>
<dbReference type="PANTHER" id="PTHR43555:SF1">
    <property type="entry name" value="PHOSPHORIBOSYLFORMYLGLYCINAMIDINE SYNTHASE SUBUNIT PURL"/>
    <property type="match status" value="1"/>
</dbReference>
<comment type="catalytic activity">
    <reaction evidence="8">
        <text>N(2)-formyl-N(1)-(5-phospho-beta-D-ribosyl)glycinamide + L-glutamine + ATP + H2O = 2-formamido-N(1)-(5-O-phospho-beta-D-ribosyl)acetamidine + L-glutamate + ADP + phosphate + H(+)</text>
        <dbReference type="Rhea" id="RHEA:17129"/>
        <dbReference type="ChEBI" id="CHEBI:15377"/>
        <dbReference type="ChEBI" id="CHEBI:15378"/>
        <dbReference type="ChEBI" id="CHEBI:29985"/>
        <dbReference type="ChEBI" id="CHEBI:30616"/>
        <dbReference type="ChEBI" id="CHEBI:43474"/>
        <dbReference type="ChEBI" id="CHEBI:58359"/>
        <dbReference type="ChEBI" id="CHEBI:147286"/>
        <dbReference type="ChEBI" id="CHEBI:147287"/>
        <dbReference type="ChEBI" id="CHEBI:456216"/>
        <dbReference type="EC" id="6.3.5.3"/>
    </reaction>
</comment>
<feature type="binding site" evidence="8">
    <location>
        <position position="118"/>
    </location>
    <ligand>
        <name>substrate</name>
    </ligand>
</feature>
<keyword evidence="2 8" id="KW-0436">Ligase</keyword>
<dbReference type="NCBIfam" id="TIGR01736">
    <property type="entry name" value="FGAM_synth_II"/>
    <property type="match status" value="1"/>
</dbReference>
<feature type="binding site" evidence="8">
    <location>
        <position position="271"/>
    </location>
    <ligand>
        <name>Mg(2+)</name>
        <dbReference type="ChEBI" id="CHEBI:18420"/>
        <label>2</label>
    </ligand>
</feature>
<keyword evidence="14" id="KW-1185">Reference proteome</keyword>
<dbReference type="GO" id="GO:0004642">
    <property type="term" value="F:phosphoribosylformylglycinamidine synthase activity"/>
    <property type="evidence" value="ECO:0007669"/>
    <property type="project" value="UniProtKB-UniRule"/>
</dbReference>
<dbReference type="EC" id="6.3.5.3" evidence="8"/>
<dbReference type="HAMAP" id="MF_00420">
    <property type="entry name" value="PurL_2"/>
    <property type="match status" value="1"/>
</dbReference>
<feature type="binding site" evidence="8">
    <location>
        <begin position="315"/>
        <end position="317"/>
    </location>
    <ligand>
        <name>substrate</name>
    </ligand>
</feature>
<dbReference type="NCBIfam" id="NF002290">
    <property type="entry name" value="PRK01213.1"/>
    <property type="match status" value="1"/>
</dbReference>
<accession>A0A1H3H5L1</accession>
<evidence type="ECO:0000313" key="14">
    <source>
        <dbReference type="Proteomes" id="UP000199079"/>
    </source>
</evidence>
<comment type="pathway">
    <text evidence="8">Purine metabolism; IMP biosynthesis via de novo pathway; 5-amino-1-(5-phospho-D-ribosyl)imidazole from N(2)-formyl-N(1)-(5-phospho-D-ribosyl)glycinamide: step 1/2.</text>
</comment>
<proteinExistence type="inferred from homology"/>
<dbReference type="CDD" id="cd02204">
    <property type="entry name" value="PurL_repeat2"/>
    <property type="match status" value="1"/>
</dbReference>
<name>A0A1H3H5L1_9EURY</name>
<dbReference type="SUPFAM" id="SSF55326">
    <property type="entry name" value="PurM N-terminal domain-like"/>
    <property type="match status" value="2"/>
</dbReference>
<evidence type="ECO:0000256" key="1">
    <source>
        <dbReference type="ARBA" id="ARBA00022490"/>
    </source>
</evidence>
<feature type="region of interest" description="Disordered" evidence="9">
    <location>
        <begin position="448"/>
        <end position="485"/>
    </location>
</feature>
<evidence type="ECO:0000256" key="4">
    <source>
        <dbReference type="ARBA" id="ARBA00022741"/>
    </source>
</evidence>
<dbReference type="InterPro" id="IPR010918">
    <property type="entry name" value="PurM-like_C_dom"/>
</dbReference>
<comment type="similarity">
    <text evidence="8">Belongs to the FGAMS family.</text>
</comment>
<dbReference type="SUPFAM" id="SSF56042">
    <property type="entry name" value="PurM C-terminal domain-like"/>
    <property type="match status" value="2"/>
</dbReference>
<evidence type="ECO:0000259" key="10">
    <source>
        <dbReference type="Pfam" id="PF00586"/>
    </source>
</evidence>
<keyword evidence="5 8" id="KW-0658">Purine biosynthesis</keyword>
<feature type="binding site" evidence="8">
    <location>
        <position position="537"/>
    </location>
    <ligand>
        <name>ATP</name>
        <dbReference type="ChEBI" id="CHEBI:30616"/>
    </ligand>
</feature>
<dbReference type="InterPro" id="IPR036676">
    <property type="entry name" value="PurM-like_C_sf"/>
</dbReference>
<dbReference type="PANTHER" id="PTHR43555">
    <property type="entry name" value="PHOSPHORIBOSYLFORMYLGLYCINAMIDINE SYNTHASE SUBUNIT PURL"/>
    <property type="match status" value="1"/>
</dbReference>
<keyword evidence="4 8" id="KW-0547">Nucleotide-binding</keyword>
<dbReference type="InterPro" id="IPR041609">
    <property type="entry name" value="PurL_linker"/>
</dbReference>
<feature type="binding site" evidence="8">
    <location>
        <position position="95"/>
    </location>
    <ligand>
        <name>Mg(2+)</name>
        <dbReference type="ChEBI" id="CHEBI:18420"/>
        <label>1</label>
    </ligand>
</feature>
<dbReference type="InterPro" id="IPR036921">
    <property type="entry name" value="PurM-like_N_sf"/>
</dbReference>
<keyword evidence="7 8" id="KW-0460">Magnesium</keyword>
<comment type="subunit">
    <text evidence="8">Monomer. Part of the FGAM synthase complex composed of 1 PurL, 1 PurQ and 2 PurS subunits.</text>
</comment>
<dbReference type="PIRSF" id="PIRSF001587">
    <property type="entry name" value="FGAM_synthase_II"/>
    <property type="match status" value="1"/>
</dbReference>
<dbReference type="GO" id="GO:0006189">
    <property type="term" value="P:'de novo' IMP biosynthetic process"/>
    <property type="evidence" value="ECO:0007669"/>
    <property type="project" value="UniProtKB-UniRule"/>
</dbReference>
<feature type="domain" description="Phosphoribosylformylglycinamidine synthase linker" evidence="12">
    <location>
        <begin position="1"/>
        <end position="37"/>
    </location>
</feature>
<feature type="domain" description="PurM-like N-terminal" evidence="10">
    <location>
        <begin position="496"/>
        <end position="597"/>
    </location>
</feature>
<evidence type="ECO:0000259" key="11">
    <source>
        <dbReference type="Pfam" id="PF02769"/>
    </source>
</evidence>
<evidence type="ECO:0000256" key="7">
    <source>
        <dbReference type="ARBA" id="ARBA00022842"/>
    </source>
</evidence>
<dbReference type="UniPathway" id="UPA00074">
    <property type="reaction ID" value="UER00128"/>
</dbReference>
<feature type="binding site" evidence="8">
    <location>
        <position position="37"/>
    </location>
    <ligand>
        <name>ATP</name>
        <dbReference type="ChEBI" id="CHEBI:30616"/>
    </ligand>
</feature>
<protein>
    <recommendedName>
        <fullName evidence="8">Phosphoribosylformylglycinamidine synthase subunit PurL</fullName>
        <shortName evidence="8">FGAM synthase</shortName>
        <ecNumber evidence="8">6.3.5.3</ecNumber>
    </recommendedName>
    <alternativeName>
        <fullName evidence="8">Formylglycinamide ribonucleotide amidotransferase subunit II</fullName>
        <shortName evidence="8">FGAR amidotransferase II</shortName>
        <shortName evidence="8">FGAR-AT II</shortName>
    </alternativeName>
    <alternativeName>
        <fullName evidence="8">Glutamine amidotransferase PurL</fullName>
    </alternativeName>
    <alternativeName>
        <fullName evidence="8">Phosphoribosylformylglycinamidine synthase subunit II</fullName>
    </alternativeName>
</protein>
<dbReference type="Gene3D" id="3.30.1330.10">
    <property type="entry name" value="PurM-like, N-terminal domain"/>
    <property type="match status" value="2"/>
</dbReference>
<feature type="compositionally biased region" description="Low complexity" evidence="9">
    <location>
        <begin position="455"/>
        <end position="485"/>
    </location>
</feature>
<sequence>MSLSDADAELVREELGRDPTPAEAALFENLWSEHCAYRSSRPLLGAFESEGDAVVIGPGDDAAVLALPTPAAAETPAGERDDDDYGDVYVTFGVESHNHPSYVDPFDGAATGVGGIVRDTMSMGAYPIALLDSLYFGSFDRDHAKYLFEGVVEGISHYGNCIGVPTVGGSVAFHEGYEGNPLVNVACVGLTNEERLVTATAREPGNALVLVGNATGRDGLGGASFASEDLAEDAETEDRPAVQVGDPYAEKLLIECNEALLDEDLVVSARDLGAAGLGGASSELVAKGGLGAEIELDRVHQREPNMSPLEILLAESQERMCYEVAPEDVDRVRELADRFDLGCSVIGEVTEGTYTCTFEGETVVDVDAEYLADGAPMNDLDAAPPETPARDLPEADLETAFEAVVGAPSTASKRWVYRQYDHEVGTRTALTPGDDAAIMAIDEAAAVDAPDDDTATGATDDATGATDDATGATDDATGATDDTTGATDDAIGVGLALSAGANPNWTEAAPYDGARAVALENATNLAAKGAVPLAAVDCLNGGNPEKPDVYGGFTAIVDGLAEMCADLETPVVGGNVSLYNDSVEGPIPPTPTLALLGTKRGYDAPPAALDAAVADESELLLVGSGGDALGGSEYLARTDGTDRFPALPDSDPADLIDTLARVARHESTVAAHDVSDGGLAVALAELVTDAAGADVELPDRIAAFEETPGRLVVQTTDPEAVAELAGDVPTYSLGAVTADGRLRLTVGDERVATTAAEIRERRDVLEREIA</sequence>
<evidence type="ECO:0000256" key="9">
    <source>
        <dbReference type="SAM" id="MobiDB-lite"/>
    </source>
</evidence>
<evidence type="ECO:0000259" key="12">
    <source>
        <dbReference type="Pfam" id="PF18072"/>
    </source>
</evidence>
<dbReference type="Pfam" id="PF00586">
    <property type="entry name" value="AIRS"/>
    <property type="match status" value="2"/>
</dbReference>
<dbReference type="OrthoDB" id="8251at2157"/>
<feature type="binding site" evidence="8">
    <location>
        <position position="575"/>
    </location>
    <ligand>
        <name>Mg(2+)</name>
        <dbReference type="ChEBI" id="CHEBI:18420"/>
        <label>1</label>
    </ligand>
</feature>
<reference evidence="14" key="1">
    <citation type="submission" date="2016-10" db="EMBL/GenBank/DDBJ databases">
        <authorList>
            <person name="Varghese N."/>
            <person name="Submissions S."/>
        </authorList>
    </citation>
    <scope>NUCLEOTIDE SEQUENCE [LARGE SCALE GENOMIC DNA]</scope>
    <source>
        <strain evidence="14">DC30,IBRC 10041,KCTC 4046</strain>
    </source>
</reference>
<dbReference type="Gene3D" id="3.90.650.10">
    <property type="entry name" value="PurM-like C-terminal domain"/>
    <property type="match status" value="2"/>
</dbReference>
<dbReference type="Pfam" id="PF18072">
    <property type="entry name" value="FGAR-AT_linker"/>
    <property type="match status" value="1"/>
</dbReference>
<dbReference type="GO" id="GO:0005737">
    <property type="term" value="C:cytoplasm"/>
    <property type="evidence" value="ECO:0007669"/>
    <property type="project" value="UniProtKB-SubCell"/>
</dbReference>
<dbReference type="InterPro" id="IPR016188">
    <property type="entry name" value="PurM-like_N"/>
</dbReference>
<feature type="domain" description="PurM-like N-terminal" evidence="10">
    <location>
        <begin position="59"/>
        <end position="190"/>
    </location>
</feature>
<evidence type="ECO:0000256" key="2">
    <source>
        <dbReference type="ARBA" id="ARBA00022598"/>
    </source>
</evidence>
<feature type="binding site" evidence="8">
    <location>
        <position position="119"/>
    </location>
    <ligand>
        <name>Mg(2+)</name>
        <dbReference type="ChEBI" id="CHEBI:18420"/>
        <label>2</label>
    </ligand>
</feature>
<feature type="binding site" evidence="8">
    <location>
        <begin position="96"/>
        <end position="99"/>
    </location>
    <ligand>
        <name>substrate</name>
    </ligand>
</feature>
<dbReference type="Pfam" id="PF02769">
    <property type="entry name" value="AIRS_C"/>
    <property type="match status" value="2"/>
</dbReference>
<organism evidence="13 14">
    <name type="scientific">Halopenitus persicus</name>
    <dbReference type="NCBI Taxonomy" id="1048396"/>
    <lineage>
        <taxon>Archaea</taxon>
        <taxon>Methanobacteriati</taxon>
        <taxon>Methanobacteriota</taxon>
        <taxon>Stenosarchaea group</taxon>
        <taxon>Halobacteria</taxon>
        <taxon>Halobacteriales</taxon>
        <taxon>Haloferacaceae</taxon>
        <taxon>Halopenitus</taxon>
    </lineage>
</organism>
<comment type="function">
    <text evidence="8">Part of the phosphoribosylformylglycinamidine synthase complex involved in the purines biosynthetic pathway. Catalyzes the ATP-dependent conversion of formylglycinamide ribonucleotide (FGAR) and glutamine to yield formylglycinamidine ribonucleotide (FGAM) and glutamate. The FGAM synthase complex is composed of three subunits. PurQ produces an ammonia molecule by converting glutamine to glutamate. PurL transfers the ammonia molecule to FGAR to form FGAM in an ATP-dependent manner. PurS interacts with PurQ and PurL and is thought to assist in the transfer of the ammonia molecule from PurQ to PurL.</text>
</comment>
<dbReference type="EMBL" id="FNPC01000003">
    <property type="protein sequence ID" value="SDY09939.1"/>
    <property type="molecule type" value="Genomic_DNA"/>
</dbReference>
<evidence type="ECO:0000256" key="8">
    <source>
        <dbReference type="HAMAP-Rule" id="MF_00420"/>
    </source>
</evidence>
<keyword evidence="1 8" id="KW-0963">Cytoplasm</keyword>
<dbReference type="GO" id="GO:0005524">
    <property type="term" value="F:ATP binding"/>
    <property type="evidence" value="ECO:0007669"/>
    <property type="project" value="UniProtKB-UniRule"/>
</dbReference>
<comment type="caution">
    <text evidence="8">Lacks conserved residue(s) required for the propagation of feature annotation.</text>
</comment>
<evidence type="ECO:0000256" key="6">
    <source>
        <dbReference type="ARBA" id="ARBA00022840"/>
    </source>
</evidence>
<keyword evidence="6 8" id="KW-0067">ATP-binding</keyword>
<evidence type="ECO:0000313" key="13">
    <source>
        <dbReference type="EMBL" id="SDY09939.1"/>
    </source>
</evidence>
<dbReference type="RefSeq" id="WP_092731359.1">
    <property type="nucleotide sequence ID" value="NZ_FNPC01000003.1"/>
</dbReference>
<feature type="domain" description="PurM-like C-terminal" evidence="11">
    <location>
        <begin position="620"/>
        <end position="746"/>
    </location>
</feature>
<dbReference type="Proteomes" id="UP000199079">
    <property type="component" value="Unassembled WGS sequence"/>
</dbReference>
<dbReference type="InterPro" id="IPR010074">
    <property type="entry name" value="PRibForGlyAmidine_synth_PurL"/>
</dbReference>
<evidence type="ECO:0000256" key="3">
    <source>
        <dbReference type="ARBA" id="ARBA00022723"/>
    </source>
</evidence>
<dbReference type="AlphaFoldDB" id="A0A1H3H5L1"/>
<feature type="binding site" evidence="8">
    <location>
        <position position="243"/>
    </location>
    <ligand>
        <name>substrate</name>
    </ligand>
</feature>
<feature type="domain" description="PurM-like C-terminal" evidence="11">
    <location>
        <begin position="203"/>
        <end position="353"/>
    </location>
</feature>
<dbReference type="CDD" id="cd02203">
    <property type="entry name" value="PurL_repeat1"/>
    <property type="match status" value="1"/>
</dbReference>
<feature type="active site" evidence="8">
    <location>
        <position position="34"/>
    </location>
</feature>
<comment type="subcellular location">
    <subcellularLocation>
        <location evidence="8">Cytoplasm</location>
    </subcellularLocation>
</comment>
<dbReference type="GO" id="GO:0000287">
    <property type="term" value="F:magnesium ion binding"/>
    <property type="evidence" value="ECO:0007669"/>
    <property type="project" value="UniProtKB-UniRule"/>
</dbReference>